<dbReference type="Pfam" id="PF00480">
    <property type="entry name" value="ROK"/>
    <property type="match status" value="1"/>
</dbReference>
<dbReference type="Gene3D" id="3.30.420.40">
    <property type="match status" value="2"/>
</dbReference>
<proteinExistence type="inferred from homology"/>
<dbReference type="PANTHER" id="PTHR18964:SF149">
    <property type="entry name" value="BIFUNCTIONAL UDP-N-ACETYLGLUCOSAMINE 2-EPIMERASE_N-ACETYLMANNOSAMINE KINASE"/>
    <property type="match status" value="1"/>
</dbReference>
<dbReference type="RefSeq" id="WP_313793316.1">
    <property type="nucleotide sequence ID" value="NZ_CP102453.1"/>
</dbReference>
<name>A0ABY5P546_9LACT</name>
<dbReference type="CDD" id="cd23763">
    <property type="entry name" value="ASKHA_ATPase_ROK"/>
    <property type="match status" value="1"/>
</dbReference>
<evidence type="ECO:0000313" key="3">
    <source>
        <dbReference type="Proteomes" id="UP001315967"/>
    </source>
</evidence>
<gene>
    <name evidence="2" type="ORF">NRE15_13130</name>
</gene>
<organism evidence="2 3">
    <name type="scientific">Fundicoccus culcitae</name>
    <dbReference type="NCBI Taxonomy" id="2969821"/>
    <lineage>
        <taxon>Bacteria</taxon>
        <taxon>Bacillati</taxon>
        <taxon>Bacillota</taxon>
        <taxon>Bacilli</taxon>
        <taxon>Lactobacillales</taxon>
        <taxon>Aerococcaceae</taxon>
        <taxon>Fundicoccus</taxon>
    </lineage>
</organism>
<protein>
    <submittedName>
        <fullName evidence="2">ROK family protein</fullName>
    </submittedName>
</protein>
<dbReference type="PANTHER" id="PTHR18964">
    <property type="entry name" value="ROK (REPRESSOR, ORF, KINASE) FAMILY"/>
    <property type="match status" value="1"/>
</dbReference>
<dbReference type="EMBL" id="CP102453">
    <property type="protein sequence ID" value="UUX33814.1"/>
    <property type="molecule type" value="Genomic_DNA"/>
</dbReference>
<dbReference type="InterPro" id="IPR043129">
    <property type="entry name" value="ATPase_NBD"/>
</dbReference>
<keyword evidence="3" id="KW-1185">Reference proteome</keyword>
<comment type="similarity">
    <text evidence="1">Belongs to the ROK (NagC/XylR) family.</text>
</comment>
<sequence>MQINTSAWAIGVDIGGTKIAAALIDDKGAIHHRQQIKTPTQSAETLFKAVVKSIQTVLDNAQLQVSDIQGIGLGVPGKVDIHNGIAVYQNNLPWGNFPVVARLQAVFPDTKIAIDNDVKVAAYAEYRAAALGEDEIFTYLTISTGIASTTIVNNQILRGAGFAGEVGFLPINFAKPYHTLENNAAGPGIESRARIIYGNKRLTTADVFSDWATEVEPGYTIVEKTISDVALAVYSMICFLDPTAITLGGSVTLKNPTYLQSLNKYLLKWLHPEQMHIISRLSLSTMGSDNGLIGAAWLVMS</sequence>
<reference evidence="2 3" key="1">
    <citation type="submission" date="2022-08" db="EMBL/GenBank/DDBJ databases">
        <title>Aerococcaceae sp. nov isolated from spoiled eye mask.</title>
        <authorList>
            <person name="Zhou G."/>
            <person name="Xie X.-B."/>
            <person name="Shi Q.-S."/>
            <person name="Wang Y.-S."/>
            <person name="Wen X."/>
            <person name="Peng H."/>
            <person name="Yang X.-J."/>
            <person name="Tao H.-B."/>
            <person name="Huang X.-M."/>
        </authorList>
    </citation>
    <scope>NUCLEOTIDE SEQUENCE [LARGE SCALE GENOMIC DNA]</scope>
    <source>
        <strain evidence="3">DM20194951</strain>
    </source>
</reference>
<evidence type="ECO:0000256" key="1">
    <source>
        <dbReference type="ARBA" id="ARBA00006479"/>
    </source>
</evidence>
<dbReference type="InterPro" id="IPR000600">
    <property type="entry name" value="ROK"/>
</dbReference>
<accession>A0ABY5P546</accession>
<dbReference type="SUPFAM" id="SSF53067">
    <property type="entry name" value="Actin-like ATPase domain"/>
    <property type="match status" value="1"/>
</dbReference>
<evidence type="ECO:0000313" key="2">
    <source>
        <dbReference type="EMBL" id="UUX33814.1"/>
    </source>
</evidence>
<dbReference type="Proteomes" id="UP001315967">
    <property type="component" value="Chromosome"/>
</dbReference>